<proteinExistence type="inferred from homology"/>
<evidence type="ECO:0000256" key="5">
    <source>
        <dbReference type="HAMAP-Rule" id="MF_00040"/>
    </source>
</evidence>
<organism evidence="8 9">
    <name type="scientific">Desulfofundulus kuznetsovii (strain DSM 6115 / VKM B-1805 / 17)</name>
    <name type="common">Desulfotomaculum kuznetsovii</name>
    <dbReference type="NCBI Taxonomy" id="760568"/>
    <lineage>
        <taxon>Bacteria</taxon>
        <taxon>Bacillati</taxon>
        <taxon>Bacillota</taxon>
        <taxon>Clostridia</taxon>
        <taxon>Eubacteriales</taxon>
        <taxon>Peptococcaceae</taxon>
        <taxon>Desulfofundulus</taxon>
    </lineage>
</organism>
<dbReference type="InterPro" id="IPR002661">
    <property type="entry name" value="Ribosome_recyc_fac"/>
</dbReference>
<dbReference type="FunFam" id="1.10.132.20:FF:000001">
    <property type="entry name" value="Ribosome-recycling factor"/>
    <property type="match status" value="1"/>
</dbReference>
<feature type="coiled-coil region" evidence="6">
    <location>
        <begin position="134"/>
        <end position="189"/>
    </location>
</feature>
<dbReference type="CDD" id="cd00520">
    <property type="entry name" value="RRF"/>
    <property type="match status" value="1"/>
</dbReference>
<dbReference type="HAMAP" id="MF_00040">
    <property type="entry name" value="RRF"/>
    <property type="match status" value="1"/>
</dbReference>
<evidence type="ECO:0000256" key="3">
    <source>
        <dbReference type="ARBA" id="ARBA00022490"/>
    </source>
</evidence>
<dbReference type="PANTHER" id="PTHR20982">
    <property type="entry name" value="RIBOSOME RECYCLING FACTOR"/>
    <property type="match status" value="1"/>
</dbReference>
<evidence type="ECO:0000256" key="6">
    <source>
        <dbReference type="SAM" id="Coils"/>
    </source>
</evidence>
<dbReference type="SUPFAM" id="SSF55194">
    <property type="entry name" value="Ribosome recycling factor, RRF"/>
    <property type="match status" value="1"/>
</dbReference>
<dbReference type="Pfam" id="PF01765">
    <property type="entry name" value="RRF"/>
    <property type="match status" value="1"/>
</dbReference>
<keyword evidence="3 5" id="KW-0963">Cytoplasm</keyword>
<evidence type="ECO:0000256" key="4">
    <source>
        <dbReference type="ARBA" id="ARBA00022917"/>
    </source>
</evidence>
<dbReference type="FunFam" id="3.30.1360.40:FF:000001">
    <property type="entry name" value="Ribosome-recycling factor"/>
    <property type="match status" value="1"/>
</dbReference>
<comment type="function">
    <text evidence="5">Responsible for the release of ribosomes from messenger RNA at the termination of protein biosynthesis. May increase the efficiency of translation by recycling ribosomes from one round of translation to another.</text>
</comment>
<dbReference type="NCBIfam" id="TIGR00496">
    <property type="entry name" value="frr"/>
    <property type="match status" value="1"/>
</dbReference>
<accession>A0AAU8PJL4</accession>
<dbReference type="InterPro" id="IPR023584">
    <property type="entry name" value="Ribosome_recyc_fac_dom"/>
</dbReference>
<protein>
    <recommendedName>
        <fullName evidence="5">Ribosome-recycling factor</fullName>
        <shortName evidence="5">RRF</shortName>
    </recommendedName>
    <alternativeName>
        <fullName evidence="5">Ribosome-releasing factor</fullName>
    </alternativeName>
</protein>
<sequence length="194" mass="21936">MVPMLGVNMLVNAKIAEAESNMKKTVELVKKEFASLRAGRATPALLDKVLVSYYGTPTPINQLATISVPEPRLLVIQPWDKTILPEIERAILKSDLGITPTSDGTVIRLAIPQLTQERRAELVKVVKKKAEEGRVAIRNIRRELNDKVKQQQKNGEISEDELRRTQDEIQKLTDKYIKEIDQLVSAKEQEIMQV</sequence>
<dbReference type="InterPro" id="IPR036191">
    <property type="entry name" value="RRF_sf"/>
</dbReference>
<feature type="domain" description="Ribosome recycling factor" evidence="7">
    <location>
        <begin position="30"/>
        <end position="192"/>
    </location>
</feature>
<dbReference type="PANTHER" id="PTHR20982:SF3">
    <property type="entry name" value="MITOCHONDRIAL RIBOSOME RECYCLING FACTOR PSEUDO 1"/>
    <property type="match status" value="1"/>
</dbReference>
<dbReference type="Gene3D" id="3.30.1360.40">
    <property type="match status" value="1"/>
</dbReference>
<gene>
    <name evidence="5" type="primary">frr</name>
    <name evidence="8" type="ordered locus">Desku_2559</name>
</gene>
<keyword evidence="4 5" id="KW-0648">Protein biosynthesis</keyword>
<dbReference type="Proteomes" id="UP000009229">
    <property type="component" value="Chromosome"/>
</dbReference>
<dbReference type="AlphaFoldDB" id="A0AAU8PJL4"/>
<dbReference type="GO" id="GO:0043023">
    <property type="term" value="F:ribosomal large subunit binding"/>
    <property type="evidence" value="ECO:0007669"/>
    <property type="project" value="TreeGrafter"/>
</dbReference>
<comment type="subcellular location">
    <subcellularLocation>
        <location evidence="1 5">Cytoplasm</location>
    </subcellularLocation>
</comment>
<reference evidence="9" key="1">
    <citation type="submission" date="2011-05" db="EMBL/GenBank/DDBJ databases">
        <title>Complete sequence of Desulfotomaculum kuznetsovii DSM 6115.</title>
        <authorList>
            <person name="Lucas S."/>
            <person name="Han J."/>
            <person name="Lapidus A."/>
            <person name="Cheng J.-F."/>
            <person name="Goodwin L."/>
            <person name="Pitluck S."/>
            <person name="Peters L."/>
            <person name="Mikhailova N."/>
            <person name="Lu M."/>
            <person name="Saunders E."/>
            <person name="Han C."/>
            <person name="Tapia R."/>
            <person name="Land M."/>
            <person name="Hauser L."/>
            <person name="Kyrpides N."/>
            <person name="Ivanova N."/>
            <person name="Pagani I."/>
            <person name="Nazina T."/>
            <person name="Ivanova A."/>
            <person name="Parshina S."/>
            <person name="Kuever J."/>
            <person name="Muyzer G."/>
            <person name="Plugge C."/>
            <person name="Stams A."/>
            <person name="Woyke T."/>
        </authorList>
    </citation>
    <scope>NUCLEOTIDE SEQUENCE [LARGE SCALE GENOMIC DNA]</scope>
    <source>
        <strain evidence="9">DSM 6115 / VKM B-1805 / 17</strain>
    </source>
</reference>
<dbReference type="KEGG" id="dku:Desku_2559"/>
<dbReference type="EMBL" id="CP002770">
    <property type="protein sequence ID" value="AEG16084.1"/>
    <property type="molecule type" value="Genomic_DNA"/>
</dbReference>
<keyword evidence="9" id="KW-1185">Reference proteome</keyword>
<evidence type="ECO:0000313" key="9">
    <source>
        <dbReference type="Proteomes" id="UP000009229"/>
    </source>
</evidence>
<dbReference type="GO" id="GO:0005737">
    <property type="term" value="C:cytoplasm"/>
    <property type="evidence" value="ECO:0007669"/>
    <property type="project" value="UniProtKB-SubCell"/>
</dbReference>
<evidence type="ECO:0000259" key="7">
    <source>
        <dbReference type="Pfam" id="PF01765"/>
    </source>
</evidence>
<dbReference type="Gene3D" id="1.10.132.20">
    <property type="entry name" value="Ribosome-recycling factor"/>
    <property type="match status" value="1"/>
</dbReference>
<dbReference type="GO" id="GO:0006415">
    <property type="term" value="P:translational termination"/>
    <property type="evidence" value="ECO:0007669"/>
    <property type="project" value="UniProtKB-UniRule"/>
</dbReference>
<evidence type="ECO:0000313" key="8">
    <source>
        <dbReference type="EMBL" id="AEG16084.1"/>
    </source>
</evidence>
<evidence type="ECO:0000256" key="2">
    <source>
        <dbReference type="ARBA" id="ARBA00005912"/>
    </source>
</evidence>
<comment type="similarity">
    <text evidence="2 5">Belongs to the RRF family.</text>
</comment>
<keyword evidence="6" id="KW-0175">Coiled coil</keyword>
<name>A0AAU8PJL4_DESK7</name>
<evidence type="ECO:0000256" key="1">
    <source>
        <dbReference type="ARBA" id="ARBA00004496"/>
    </source>
</evidence>